<dbReference type="InterPro" id="IPR028087">
    <property type="entry name" value="Tad_N"/>
</dbReference>
<dbReference type="InterPro" id="IPR002035">
    <property type="entry name" value="VWF_A"/>
</dbReference>
<gene>
    <name evidence="3" type="ORF">PUT78_09645</name>
</gene>
<dbReference type="Gene3D" id="3.40.50.410">
    <property type="entry name" value="von Willebrand factor, type A domain"/>
    <property type="match status" value="1"/>
</dbReference>
<evidence type="ECO:0000259" key="2">
    <source>
        <dbReference type="PROSITE" id="PS50234"/>
    </source>
</evidence>
<evidence type="ECO:0000313" key="3">
    <source>
        <dbReference type="EMBL" id="MDD7971367.1"/>
    </source>
</evidence>
<accession>A0ABT5T8A8</accession>
<dbReference type="PROSITE" id="PS50234">
    <property type="entry name" value="VWFA"/>
    <property type="match status" value="1"/>
</dbReference>
<name>A0ABT5T8A8_9RHOB</name>
<keyword evidence="1" id="KW-1133">Transmembrane helix</keyword>
<dbReference type="RefSeq" id="WP_274352052.1">
    <property type="nucleotide sequence ID" value="NZ_JAQZSM010000007.1"/>
</dbReference>
<reference evidence="3" key="1">
    <citation type="submission" date="2023-02" db="EMBL/GenBank/DDBJ databases">
        <title>Description of Roseinatronobacter alkalisoli sp. nov., an alkaliphilic bacerium isolated from soda soil.</title>
        <authorList>
            <person name="Wei W."/>
        </authorList>
    </citation>
    <scope>NUCLEOTIDE SEQUENCE</scope>
    <source>
        <strain evidence="3">HJB301</strain>
    </source>
</reference>
<evidence type="ECO:0000313" key="4">
    <source>
        <dbReference type="Proteomes" id="UP001431784"/>
    </source>
</evidence>
<keyword evidence="1" id="KW-0472">Membrane</keyword>
<dbReference type="EMBL" id="JAQZSM010000007">
    <property type="protein sequence ID" value="MDD7971367.1"/>
    <property type="molecule type" value="Genomic_DNA"/>
</dbReference>
<comment type="caution">
    <text evidence="3">The sequence shown here is derived from an EMBL/GenBank/DDBJ whole genome shotgun (WGS) entry which is preliminary data.</text>
</comment>
<sequence length="441" mass="48141">MLGKIRPPHAVLSFRHRLALFRQAEEGAILIFGLFAFVIMLMVGGIAVDLMRYEAHRVHMQGTADRAVLAAAMLRDNPANPNPRDIVQAYFDAEGLGDHVRADGRITVEQSNTQGRTVTVIPEGHLNTFFMRWSGVNTLDMSTPAAASEGLAMVDIEIVMVLDVSGSMMQHNRMENLRAAAIDFVEEMLADSQNGNVAITFVPYSTEVIMPAGTLGYFNNLADPHSGSMHNAFCIDFSTWDSVTDSINAPMFRRNCDLGSNTSYLITDMPIRPYVRDVSTATNYINALGPNWGTSIDLGVRAGAMFFDPTLRPIINHLIDNGQVDSIFANRPHDWDRPAIARAMILMTDGENCCFTAGHAATRKPNVEIQDADTVSVCNALKAQNVHIYGVAFEAPAGGVALMENCASSPNHFFNSSGADLIAAFQSIATHVQTFSLRLTQ</sequence>
<keyword evidence="1" id="KW-0812">Transmembrane</keyword>
<dbReference type="Proteomes" id="UP001431784">
    <property type="component" value="Unassembled WGS sequence"/>
</dbReference>
<dbReference type="InterPro" id="IPR036465">
    <property type="entry name" value="vWFA_dom_sf"/>
</dbReference>
<keyword evidence="4" id="KW-1185">Reference proteome</keyword>
<dbReference type="Pfam" id="PF13400">
    <property type="entry name" value="Tad"/>
    <property type="match status" value="1"/>
</dbReference>
<evidence type="ECO:0000256" key="1">
    <source>
        <dbReference type="SAM" id="Phobius"/>
    </source>
</evidence>
<feature type="domain" description="VWFA" evidence="2">
    <location>
        <begin position="157"/>
        <end position="432"/>
    </location>
</feature>
<proteinExistence type="predicted"/>
<organism evidence="3 4">
    <name type="scientific">Roseinatronobacter alkalisoli</name>
    <dbReference type="NCBI Taxonomy" id="3028235"/>
    <lineage>
        <taxon>Bacteria</taxon>
        <taxon>Pseudomonadati</taxon>
        <taxon>Pseudomonadota</taxon>
        <taxon>Alphaproteobacteria</taxon>
        <taxon>Rhodobacterales</taxon>
        <taxon>Paracoccaceae</taxon>
        <taxon>Roseinatronobacter</taxon>
    </lineage>
</organism>
<protein>
    <submittedName>
        <fullName evidence="3">Pilus assembly protein TadG-related protein</fullName>
    </submittedName>
</protein>
<dbReference type="SUPFAM" id="SSF53300">
    <property type="entry name" value="vWA-like"/>
    <property type="match status" value="1"/>
</dbReference>
<feature type="transmembrane region" description="Helical" evidence="1">
    <location>
        <begin position="28"/>
        <end position="51"/>
    </location>
</feature>